<keyword evidence="5" id="KW-0165">Cleavage on pair of basic residues</keyword>
<keyword evidence="11" id="KW-1185">Reference proteome</keyword>
<dbReference type="EMBL" id="CATNWA010014063">
    <property type="protein sequence ID" value="CAI9566778.1"/>
    <property type="molecule type" value="Genomic_DNA"/>
</dbReference>
<accession>A0ABN9D5I2</accession>
<evidence type="ECO:0000256" key="4">
    <source>
        <dbReference type="ARBA" id="ARBA00022525"/>
    </source>
</evidence>
<keyword evidence="6" id="KW-0372">Hormone</keyword>
<evidence type="ECO:0000256" key="8">
    <source>
        <dbReference type="ARBA" id="ARBA00023320"/>
    </source>
</evidence>
<dbReference type="SMART" id="SM00071">
    <property type="entry name" value="Galanin"/>
    <property type="match status" value="1"/>
</dbReference>
<organism evidence="10 11">
    <name type="scientific">Staurois parvus</name>
    <dbReference type="NCBI Taxonomy" id="386267"/>
    <lineage>
        <taxon>Eukaryota</taxon>
        <taxon>Metazoa</taxon>
        <taxon>Chordata</taxon>
        <taxon>Craniata</taxon>
        <taxon>Vertebrata</taxon>
        <taxon>Euteleostomi</taxon>
        <taxon>Amphibia</taxon>
        <taxon>Batrachia</taxon>
        <taxon>Anura</taxon>
        <taxon>Neobatrachia</taxon>
        <taxon>Ranoidea</taxon>
        <taxon>Ranidae</taxon>
        <taxon>Staurois</taxon>
    </lineage>
</organism>
<gene>
    <name evidence="10" type="ORF">SPARVUS_LOCUS6435352</name>
</gene>
<dbReference type="Pfam" id="PF06540">
    <property type="entry name" value="GMAP"/>
    <property type="match status" value="1"/>
</dbReference>
<sequence length="213" mass="24030">HKYRAPWLFHITPWGDLHAIQCSENLAVCFSWITAQPHFSCMPAGSTCGTLLQESRDRNCKHTYPNQLKMEKCTSLLLVSLILCATISQTFGLVLSGKEKRGWTLNSAGYLLGPRRIDQLVLVKEIPIEMGREESPGEYAIDNHRSFNDKHGIAGKRELQPEEDIKSGNFYRTLSDDNVLRTLVEFLTYLHLKESGALDTLPSTMSSEETTQS</sequence>
<evidence type="ECO:0000256" key="6">
    <source>
        <dbReference type="ARBA" id="ARBA00022702"/>
    </source>
</evidence>
<reference evidence="10" key="1">
    <citation type="submission" date="2023-05" db="EMBL/GenBank/DDBJ databases">
        <authorList>
            <person name="Stuckert A."/>
        </authorList>
    </citation>
    <scope>NUCLEOTIDE SEQUENCE</scope>
</reference>
<evidence type="ECO:0000313" key="11">
    <source>
        <dbReference type="Proteomes" id="UP001162483"/>
    </source>
</evidence>
<feature type="non-terminal residue" evidence="10">
    <location>
        <position position="1"/>
    </location>
</feature>
<evidence type="ECO:0000313" key="10">
    <source>
        <dbReference type="EMBL" id="CAI9566778.1"/>
    </source>
</evidence>
<comment type="caution">
    <text evidence="10">The sequence shown here is derived from an EMBL/GenBank/DDBJ whole genome shotgun (WGS) entry which is preliminary data.</text>
</comment>
<proteinExistence type="inferred from homology"/>
<keyword evidence="4" id="KW-0964">Secreted</keyword>
<evidence type="ECO:0000256" key="7">
    <source>
        <dbReference type="ARBA" id="ARBA00022729"/>
    </source>
</evidence>
<evidence type="ECO:0000259" key="9">
    <source>
        <dbReference type="PROSITE" id="PS00861"/>
    </source>
</evidence>
<dbReference type="PANTHER" id="PTHR16839">
    <property type="entry name" value="GALANIN"/>
    <property type="match status" value="1"/>
</dbReference>
<dbReference type="InterPro" id="IPR013068">
    <property type="entry name" value="GMAP"/>
</dbReference>
<comment type="similarity">
    <text evidence="2">Belongs to the galanin family.</text>
</comment>
<dbReference type="Pfam" id="PF01296">
    <property type="entry name" value="Galanin"/>
    <property type="match status" value="2"/>
</dbReference>
<evidence type="ECO:0000256" key="1">
    <source>
        <dbReference type="ARBA" id="ARBA00004613"/>
    </source>
</evidence>
<name>A0ABN9D5I2_9NEOB</name>
<dbReference type="Proteomes" id="UP001162483">
    <property type="component" value="Unassembled WGS sequence"/>
</dbReference>
<keyword evidence="7" id="KW-0732">Signal</keyword>
<evidence type="ECO:0000256" key="3">
    <source>
        <dbReference type="ARBA" id="ARBA00019079"/>
    </source>
</evidence>
<dbReference type="PROSITE" id="PS00861">
    <property type="entry name" value="GALANIN"/>
    <property type="match status" value="1"/>
</dbReference>
<dbReference type="PANTHER" id="PTHR16839:SF1">
    <property type="entry name" value="GALANIN PEPTIDES"/>
    <property type="match status" value="1"/>
</dbReference>
<keyword evidence="8" id="KW-0527">Neuropeptide</keyword>
<dbReference type="InterPro" id="IPR008174">
    <property type="entry name" value="Galanin"/>
</dbReference>
<protein>
    <recommendedName>
        <fullName evidence="3">Galanin peptides</fullName>
    </recommendedName>
</protein>
<evidence type="ECO:0000256" key="5">
    <source>
        <dbReference type="ARBA" id="ARBA00022685"/>
    </source>
</evidence>
<feature type="domain" description="Galanin" evidence="9">
    <location>
        <begin position="102"/>
        <end position="114"/>
    </location>
</feature>
<evidence type="ECO:0000256" key="2">
    <source>
        <dbReference type="ARBA" id="ARBA00006871"/>
    </source>
</evidence>
<comment type="subcellular location">
    <subcellularLocation>
        <location evidence="1">Secreted</location>
    </subcellularLocation>
</comment>
<dbReference type="InterPro" id="IPR008175">
    <property type="entry name" value="Galanin_pre"/>
</dbReference>